<dbReference type="InterPro" id="IPR008966">
    <property type="entry name" value="Adhesion_dom_sf"/>
</dbReference>
<dbReference type="EMBL" id="FRCA01000007">
    <property type="protein sequence ID" value="SHM33229.1"/>
    <property type="molecule type" value="Genomic_DNA"/>
</dbReference>
<name>A0A1M7HXX6_9GAMM</name>
<feature type="chain" id="PRO_5012522947" evidence="5">
    <location>
        <begin position="23"/>
        <end position="177"/>
    </location>
</feature>
<keyword evidence="9" id="KW-1185">Reference proteome</keyword>
<gene>
    <name evidence="6" type="primary">fim3</name>
    <name evidence="6" type="ORF">HCU01_18870</name>
    <name evidence="7" type="ORF">SAMN05660971_02726</name>
</gene>
<dbReference type="InterPro" id="IPR039458">
    <property type="entry name" value="FimA-like"/>
</dbReference>
<comment type="similarity">
    <text evidence="2">Belongs to the fimbrial protein family.</text>
</comment>
<evidence type="ECO:0000313" key="6">
    <source>
        <dbReference type="EMBL" id="GEN23938.1"/>
    </source>
</evidence>
<dbReference type="Pfam" id="PF16970">
    <property type="entry name" value="FimA"/>
    <property type="match status" value="1"/>
</dbReference>
<evidence type="ECO:0000313" key="7">
    <source>
        <dbReference type="EMBL" id="SHM33229.1"/>
    </source>
</evidence>
<dbReference type="InterPro" id="IPR050263">
    <property type="entry name" value="Bact_Fimbrial_Adh_Pro"/>
</dbReference>
<evidence type="ECO:0000256" key="4">
    <source>
        <dbReference type="ARBA" id="ARBA00023263"/>
    </source>
</evidence>
<dbReference type="PANTHER" id="PTHR33420">
    <property type="entry name" value="FIMBRIAL SUBUNIT ELFA-RELATED"/>
    <property type="match status" value="1"/>
</dbReference>
<protein>
    <submittedName>
        <fullName evidence="7">Major type 1 subunit fimbrin (Pilin)</fullName>
    </submittedName>
    <submittedName>
        <fullName evidence="6">Serotype 3 fimbrial subunit</fullName>
    </submittedName>
</protein>
<dbReference type="PANTHER" id="PTHR33420:SF3">
    <property type="entry name" value="FIMBRIAL SUBUNIT ELFA"/>
    <property type="match status" value="1"/>
</dbReference>
<dbReference type="RefSeq" id="WP_073435752.1">
    <property type="nucleotide sequence ID" value="NZ_BJXU01000068.1"/>
</dbReference>
<comment type="subcellular location">
    <subcellularLocation>
        <location evidence="1">Fimbrium</location>
    </subcellularLocation>
</comment>
<feature type="signal peptide" evidence="5">
    <location>
        <begin position="1"/>
        <end position="22"/>
    </location>
</feature>
<dbReference type="EMBL" id="BJXU01000068">
    <property type="protein sequence ID" value="GEN23938.1"/>
    <property type="molecule type" value="Genomic_DNA"/>
</dbReference>
<dbReference type="OrthoDB" id="6174430at2"/>
<proteinExistence type="inferred from homology"/>
<dbReference type="InterPro" id="IPR036937">
    <property type="entry name" value="Adhesion_dom_fimbrial_sf"/>
</dbReference>
<evidence type="ECO:0000256" key="3">
    <source>
        <dbReference type="ARBA" id="ARBA00022729"/>
    </source>
</evidence>
<accession>A0A1M7HXX6</accession>
<evidence type="ECO:0000313" key="9">
    <source>
        <dbReference type="Proteomes" id="UP000321726"/>
    </source>
</evidence>
<reference evidence="6 9" key="2">
    <citation type="submission" date="2019-07" db="EMBL/GenBank/DDBJ databases">
        <title>Whole genome shotgun sequence of Halomonas cupida NBRC 102219.</title>
        <authorList>
            <person name="Hosoyama A."/>
            <person name="Uohara A."/>
            <person name="Ohji S."/>
            <person name="Ichikawa N."/>
        </authorList>
    </citation>
    <scope>NUCLEOTIDE SEQUENCE [LARGE SCALE GENOMIC DNA]</scope>
    <source>
        <strain evidence="6 9">NBRC 102219</strain>
    </source>
</reference>
<evidence type="ECO:0000256" key="5">
    <source>
        <dbReference type="SAM" id="SignalP"/>
    </source>
</evidence>
<organism evidence="7 8">
    <name type="scientific">Halomonas cupida</name>
    <dbReference type="NCBI Taxonomy" id="44933"/>
    <lineage>
        <taxon>Bacteria</taxon>
        <taxon>Pseudomonadati</taxon>
        <taxon>Pseudomonadota</taxon>
        <taxon>Gammaproteobacteria</taxon>
        <taxon>Oceanospirillales</taxon>
        <taxon>Halomonadaceae</taxon>
        <taxon>Halomonas</taxon>
    </lineage>
</organism>
<dbReference type="AlphaFoldDB" id="A0A1M7HXX6"/>
<dbReference type="GO" id="GO:0043709">
    <property type="term" value="P:cell adhesion involved in single-species biofilm formation"/>
    <property type="evidence" value="ECO:0007669"/>
    <property type="project" value="TreeGrafter"/>
</dbReference>
<dbReference type="Gene3D" id="2.60.40.1090">
    <property type="entry name" value="Fimbrial-type adhesion domain"/>
    <property type="match status" value="1"/>
</dbReference>
<dbReference type="Proteomes" id="UP000321726">
    <property type="component" value="Unassembled WGS sequence"/>
</dbReference>
<evidence type="ECO:0000313" key="8">
    <source>
        <dbReference type="Proteomes" id="UP000184123"/>
    </source>
</evidence>
<evidence type="ECO:0000256" key="2">
    <source>
        <dbReference type="ARBA" id="ARBA00006671"/>
    </source>
</evidence>
<evidence type="ECO:0000256" key="1">
    <source>
        <dbReference type="ARBA" id="ARBA00004561"/>
    </source>
</evidence>
<keyword evidence="3 5" id="KW-0732">Signal</keyword>
<sequence length="177" mass="18251">MKGRMIPALTITGLLSATNALASSGAINITGRIVESSCLVTLGGDSGGHSSVALPVISRDALARAGATAGATPMTMALSDCPPQASVRAWFEPLNVDRNTGNLTNLAANTPAANVQVQITDGSNQNAIDLRNNSNNRYTTIDDDTATLNYAAQYIAVGGAATAGNVESHLVYTLEYR</sequence>
<dbReference type="SUPFAM" id="SSF49401">
    <property type="entry name" value="Bacterial adhesins"/>
    <property type="match status" value="1"/>
</dbReference>
<dbReference type="Proteomes" id="UP000184123">
    <property type="component" value="Unassembled WGS sequence"/>
</dbReference>
<keyword evidence="4" id="KW-0281">Fimbrium</keyword>
<reference evidence="7 8" key="1">
    <citation type="submission" date="2016-11" db="EMBL/GenBank/DDBJ databases">
        <authorList>
            <person name="Jaros S."/>
            <person name="Januszkiewicz K."/>
            <person name="Wedrychowicz H."/>
        </authorList>
    </citation>
    <scope>NUCLEOTIDE SEQUENCE [LARGE SCALE GENOMIC DNA]</scope>
    <source>
        <strain evidence="7 8">DSM 4740</strain>
    </source>
</reference>
<dbReference type="GO" id="GO:0009289">
    <property type="term" value="C:pilus"/>
    <property type="evidence" value="ECO:0007669"/>
    <property type="project" value="UniProtKB-SubCell"/>
</dbReference>
<dbReference type="STRING" id="44933.SAMN05660971_02726"/>